<dbReference type="EMBL" id="WLZY01000016">
    <property type="protein sequence ID" value="NDL60981.1"/>
    <property type="molecule type" value="Genomic_DNA"/>
</dbReference>
<feature type="transmembrane region" description="Helical" evidence="6">
    <location>
        <begin position="21"/>
        <end position="44"/>
    </location>
</feature>
<comment type="subcellular location">
    <subcellularLocation>
        <location evidence="1">Cell membrane</location>
        <topology evidence="1">Multi-pass membrane protein</topology>
    </subcellularLocation>
</comment>
<keyword evidence="2 6" id="KW-0812">Transmembrane</keyword>
<name>A0A7K3MCD3_9ACTN</name>
<feature type="transmembrane region" description="Helical" evidence="6">
    <location>
        <begin position="412"/>
        <end position="433"/>
    </location>
</feature>
<keyword evidence="3 6" id="KW-1133">Transmembrane helix</keyword>
<evidence type="ECO:0000256" key="3">
    <source>
        <dbReference type="ARBA" id="ARBA00022989"/>
    </source>
</evidence>
<dbReference type="PANTHER" id="PTHR42718">
    <property type="entry name" value="MAJOR FACILITATOR SUPERFAMILY MULTIDRUG TRANSPORTER MFSC"/>
    <property type="match status" value="1"/>
</dbReference>
<feature type="transmembrane region" description="Helical" evidence="6">
    <location>
        <begin position="367"/>
        <end position="391"/>
    </location>
</feature>
<feature type="domain" description="Major facilitator superfamily (MFS) profile" evidence="7">
    <location>
        <begin position="22"/>
        <end position="468"/>
    </location>
</feature>
<evidence type="ECO:0000256" key="5">
    <source>
        <dbReference type="SAM" id="MobiDB-lite"/>
    </source>
</evidence>
<keyword evidence="4 6" id="KW-0472">Membrane</keyword>
<dbReference type="Pfam" id="PF07690">
    <property type="entry name" value="MFS_1"/>
    <property type="match status" value="1"/>
</dbReference>
<organism evidence="8 9">
    <name type="scientific">Phytoactinopolyspora mesophila</name>
    <dbReference type="NCBI Taxonomy" id="2650750"/>
    <lineage>
        <taxon>Bacteria</taxon>
        <taxon>Bacillati</taxon>
        <taxon>Actinomycetota</taxon>
        <taxon>Actinomycetes</taxon>
        <taxon>Jiangellales</taxon>
        <taxon>Jiangellaceae</taxon>
        <taxon>Phytoactinopolyspora</taxon>
    </lineage>
</organism>
<feature type="transmembrane region" description="Helical" evidence="6">
    <location>
        <begin position="336"/>
        <end position="355"/>
    </location>
</feature>
<feature type="transmembrane region" description="Helical" evidence="6">
    <location>
        <begin position="445"/>
        <end position="464"/>
    </location>
</feature>
<feature type="transmembrane region" description="Helical" evidence="6">
    <location>
        <begin position="175"/>
        <end position="195"/>
    </location>
</feature>
<dbReference type="InterPro" id="IPR020846">
    <property type="entry name" value="MFS_dom"/>
</dbReference>
<evidence type="ECO:0000313" key="9">
    <source>
        <dbReference type="Proteomes" id="UP000460435"/>
    </source>
</evidence>
<feature type="transmembrane region" description="Helical" evidence="6">
    <location>
        <begin position="236"/>
        <end position="253"/>
    </location>
</feature>
<dbReference type="GO" id="GO:0005886">
    <property type="term" value="C:plasma membrane"/>
    <property type="evidence" value="ECO:0007669"/>
    <property type="project" value="UniProtKB-SubCell"/>
</dbReference>
<feature type="transmembrane region" description="Helical" evidence="6">
    <location>
        <begin position="207"/>
        <end position="230"/>
    </location>
</feature>
<feature type="compositionally biased region" description="Pro residues" evidence="5">
    <location>
        <begin position="486"/>
        <end position="497"/>
    </location>
</feature>
<dbReference type="PROSITE" id="PS50850">
    <property type="entry name" value="MFS"/>
    <property type="match status" value="1"/>
</dbReference>
<evidence type="ECO:0000313" key="8">
    <source>
        <dbReference type="EMBL" id="NDL60981.1"/>
    </source>
</evidence>
<dbReference type="CDD" id="cd17321">
    <property type="entry name" value="MFS_MMR_MDR_like"/>
    <property type="match status" value="1"/>
</dbReference>
<dbReference type="InterPro" id="IPR036259">
    <property type="entry name" value="MFS_trans_sf"/>
</dbReference>
<dbReference type="SUPFAM" id="SSF103473">
    <property type="entry name" value="MFS general substrate transporter"/>
    <property type="match status" value="1"/>
</dbReference>
<dbReference type="PANTHER" id="PTHR42718:SF42">
    <property type="entry name" value="EXPORT PROTEIN"/>
    <property type="match status" value="1"/>
</dbReference>
<feature type="region of interest" description="Disordered" evidence="5">
    <location>
        <begin position="473"/>
        <end position="497"/>
    </location>
</feature>
<feature type="transmembrane region" description="Helical" evidence="6">
    <location>
        <begin position="113"/>
        <end position="134"/>
    </location>
</feature>
<feature type="transmembrane region" description="Helical" evidence="6">
    <location>
        <begin position="88"/>
        <end position="107"/>
    </location>
</feature>
<keyword evidence="9" id="KW-1185">Reference proteome</keyword>
<feature type="transmembrane region" description="Helical" evidence="6">
    <location>
        <begin position="274"/>
        <end position="297"/>
    </location>
</feature>
<evidence type="ECO:0000256" key="1">
    <source>
        <dbReference type="ARBA" id="ARBA00004651"/>
    </source>
</evidence>
<evidence type="ECO:0000256" key="2">
    <source>
        <dbReference type="ARBA" id="ARBA00022692"/>
    </source>
</evidence>
<feature type="transmembrane region" description="Helical" evidence="6">
    <location>
        <begin position="56"/>
        <end position="76"/>
    </location>
</feature>
<dbReference type="InterPro" id="IPR011701">
    <property type="entry name" value="MFS"/>
</dbReference>
<dbReference type="Gene3D" id="1.20.1250.20">
    <property type="entry name" value="MFS general substrate transporter like domains"/>
    <property type="match status" value="1"/>
</dbReference>
<comment type="caution">
    <text evidence="8">The sequence shown here is derived from an EMBL/GenBank/DDBJ whole genome shotgun (WGS) entry which is preliminary data.</text>
</comment>
<reference evidence="8 9" key="1">
    <citation type="submission" date="2019-11" db="EMBL/GenBank/DDBJ databases">
        <authorList>
            <person name="Li X.-J."/>
            <person name="Feng X.-M."/>
        </authorList>
    </citation>
    <scope>NUCLEOTIDE SEQUENCE [LARGE SCALE GENOMIC DNA]</scope>
    <source>
        <strain evidence="8 9">XMNu-373</strain>
    </source>
</reference>
<feature type="transmembrane region" description="Helical" evidence="6">
    <location>
        <begin position="303"/>
        <end position="324"/>
    </location>
</feature>
<feature type="transmembrane region" description="Helical" evidence="6">
    <location>
        <begin position="146"/>
        <end position="169"/>
    </location>
</feature>
<dbReference type="GO" id="GO:0022857">
    <property type="term" value="F:transmembrane transporter activity"/>
    <property type="evidence" value="ECO:0007669"/>
    <property type="project" value="InterPro"/>
</dbReference>
<accession>A0A7K3MCD3</accession>
<evidence type="ECO:0000256" key="6">
    <source>
        <dbReference type="SAM" id="Phobius"/>
    </source>
</evidence>
<proteinExistence type="predicted"/>
<dbReference type="Proteomes" id="UP000460435">
    <property type="component" value="Unassembled WGS sequence"/>
</dbReference>
<evidence type="ECO:0000259" key="7">
    <source>
        <dbReference type="PROSITE" id="PS50850"/>
    </source>
</evidence>
<dbReference type="Gene3D" id="1.20.1720.10">
    <property type="entry name" value="Multidrug resistance protein D"/>
    <property type="match status" value="1"/>
</dbReference>
<dbReference type="AlphaFoldDB" id="A0A7K3MCD3"/>
<evidence type="ECO:0000256" key="4">
    <source>
        <dbReference type="ARBA" id="ARBA00023136"/>
    </source>
</evidence>
<gene>
    <name evidence="8" type="ORF">F7O44_28290</name>
</gene>
<protein>
    <submittedName>
        <fullName evidence="8">MFS transporter</fullName>
    </submittedName>
</protein>
<sequence length="497" mass="50411">MGMSGEAVDDIIRLRSGRGRALLAAMALGSGMAFLDSTVVNVALPTIGRDFDAGMAALQWTVNAYTLMLASLILLGGALGDRFGRRRIFLIGVAWFTVASVLCAVAPSVEVLVVARALQGIGGALLTPGALSILQTSIHPDDRAKAIGAWAGLTGMSGVVGPLLGGWLLEFDWRWVFWINVPIAAVTVWLTRRCAPESRQLRPEQSFDWAGAAFGAVALGAGTYALIAAADAPEPGPLVGAMVLTITAAAAFLRRQATASAPMVPLSLFADRTFSVINAMTFAVYAGLSGVMFFLVIHLQVSLGWSPLAAGLSSLPITLLMLLLSGRSAELATKVGVRLPLVAGSVIGGVGTALLTTAAPGSSYVTAVLPGMTLLGIGLVILVPTLTATVMSSAPAELAGVASGVNNGVSRAAGLMAVAAIPAMVGLAGTSYADADLMTAAFRGAMLICAGLLVAGGALAAFLLPMPGAKLDHEATEEAGETSAPCPAPGLPPAHGH</sequence>